<reference evidence="1 2" key="1">
    <citation type="journal article" date="2015" name="Nature">
        <title>rRNA introns, odd ribosomes, and small enigmatic genomes across a large radiation of phyla.</title>
        <authorList>
            <person name="Brown C.T."/>
            <person name="Hug L.A."/>
            <person name="Thomas B.C."/>
            <person name="Sharon I."/>
            <person name="Castelle C.J."/>
            <person name="Singh A."/>
            <person name="Wilkins M.J."/>
            <person name="Williams K.H."/>
            <person name="Banfield J.F."/>
        </authorList>
    </citation>
    <scope>NUCLEOTIDE SEQUENCE [LARGE SCALE GENOMIC DNA]</scope>
</reference>
<accession>A0A0G0WAB7</accession>
<sequence length="82" mass="9224">MSKRGMLMKNSAIVRICRCTICIEQRKGVEQGLIDPNMSFHFLAYLNAGERCRGVCEVTDFISSKCVPTRATVRHLYEAVAV</sequence>
<evidence type="ECO:0000313" key="2">
    <source>
        <dbReference type="Proteomes" id="UP000033869"/>
    </source>
</evidence>
<name>A0A0G0WAB7_UNCC2</name>
<protein>
    <submittedName>
        <fullName evidence="1">Uncharacterized protein</fullName>
    </submittedName>
</protein>
<dbReference type="Proteomes" id="UP000033869">
    <property type="component" value="Unassembled WGS sequence"/>
</dbReference>
<gene>
    <name evidence="1" type="ORF">UU65_C0003G0072</name>
</gene>
<dbReference type="EMBL" id="LCBL01000003">
    <property type="protein sequence ID" value="KKS09017.1"/>
    <property type="molecule type" value="Genomic_DNA"/>
</dbReference>
<comment type="caution">
    <text evidence="1">The sequence shown here is derived from an EMBL/GenBank/DDBJ whole genome shotgun (WGS) entry which is preliminary data.</text>
</comment>
<dbReference type="AlphaFoldDB" id="A0A0G0WAB7"/>
<organism evidence="1 2">
    <name type="scientific">candidate division CPR2 bacterium GW2011_GWC1_41_48</name>
    <dbReference type="NCBI Taxonomy" id="1618344"/>
    <lineage>
        <taxon>Bacteria</taxon>
        <taxon>Bacteria division CPR2</taxon>
    </lineage>
</organism>
<proteinExistence type="predicted"/>
<evidence type="ECO:0000313" key="1">
    <source>
        <dbReference type="EMBL" id="KKS09017.1"/>
    </source>
</evidence>